<organism evidence="1 2">
    <name type="scientific">Candidatus Enterovibrio altilux</name>
    <dbReference type="NCBI Taxonomy" id="1927128"/>
    <lineage>
        <taxon>Bacteria</taxon>
        <taxon>Pseudomonadati</taxon>
        <taxon>Pseudomonadota</taxon>
        <taxon>Gammaproteobacteria</taxon>
        <taxon>Vibrionales</taxon>
        <taxon>Vibrionaceae</taxon>
        <taxon>Enterovibrio</taxon>
    </lineage>
</organism>
<dbReference type="EMBL" id="CP020660">
    <property type="protein sequence ID" value="ATF08659.1"/>
    <property type="molecule type" value="Genomic_DNA"/>
</dbReference>
<sequence length="45" mass="5156">MPYSHCSCISKQTKTVNVAFKIKLKKNIQHVAINFTGLNVYNEDE</sequence>
<reference evidence="2" key="1">
    <citation type="submission" date="2017-04" db="EMBL/GenBank/DDBJ databases">
        <title>Genome evolution of the luminous symbionts of deep sea anglerfish.</title>
        <authorList>
            <person name="Hendry T.A."/>
        </authorList>
    </citation>
    <scope>NUCLEOTIDE SEQUENCE [LARGE SCALE GENOMIC DNA]</scope>
</reference>
<dbReference type="RefSeq" id="WP_161492870.1">
    <property type="nucleotide sequence ID" value="NZ_CP020660.1"/>
</dbReference>
<evidence type="ECO:0000313" key="1">
    <source>
        <dbReference type="EMBL" id="ATF08659.1"/>
    </source>
</evidence>
<dbReference type="AlphaFoldDB" id="A0A291B6M6"/>
<evidence type="ECO:0000313" key="2">
    <source>
        <dbReference type="Proteomes" id="UP000218160"/>
    </source>
</evidence>
<name>A0A291B6M6_9GAMM</name>
<keyword evidence="2" id="KW-1185">Reference proteome</keyword>
<dbReference type="Proteomes" id="UP000218160">
    <property type="component" value="Chromosome 1"/>
</dbReference>
<protein>
    <submittedName>
        <fullName evidence="1">Mobile element protein</fullName>
    </submittedName>
</protein>
<gene>
    <name evidence="1" type="ORF">BTN50_0115</name>
</gene>
<proteinExistence type="predicted"/>
<accession>A0A291B6M6</accession>
<dbReference type="KEGG" id="elux:BTN50_0115"/>